<gene>
    <name evidence="2" type="ORF">MNBD_NITROSPINAE04-2419</name>
</gene>
<evidence type="ECO:0000259" key="1">
    <source>
        <dbReference type="PROSITE" id="PS50914"/>
    </source>
</evidence>
<name>A0A3B1D8R7_9ZZZZ</name>
<dbReference type="PANTHER" id="PTHR34606">
    <property type="entry name" value="BON DOMAIN-CONTAINING PROTEIN"/>
    <property type="match status" value="1"/>
</dbReference>
<dbReference type="PROSITE" id="PS50914">
    <property type="entry name" value="BON"/>
    <property type="match status" value="1"/>
</dbReference>
<accession>A0A3B1D8R7</accession>
<feature type="domain" description="BON" evidence="1">
    <location>
        <begin position="45"/>
        <end position="113"/>
    </location>
</feature>
<reference evidence="2" key="1">
    <citation type="submission" date="2018-06" db="EMBL/GenBank/DDBJ databases">
        <authorList>
            <person name="Zhirakovskaya E."/>
        </authorList>
    </citation>
    <scope>NUCLEOTIDE SEQUENCE</scope>
</reference>
<organism evidence="2">
    <name type="scientific">hydrothermal vent metagenome</name>
    <dbReference type="NCBI Taxonomy" id="652676"/>
    <lineage>
        <taxon>unclassified sequences</taxon>
        <taxon>metagenomes</taxon>
        <taxon>ecological metagenomes</taxon>
    </lineage>
</organism>
<protein>
    <recommendedName>
        <fullName evidence="1">BON domain-containing protein</fullName>
    </recommendedName>
</protein>
<dbReference type="EMBL" id="UOGA01000290">
    <property type="protein sequence ID" value="VAX25067.1"/>
    <property type="molecule type" value="Genomic_DNA"/>
</dbReference>
<dbReference type="Pfam" id="PF04972">
    <property type="entry name" value="BON"/>
    <property type="match status" value="1"/>
</dbReference>
<proteinExistence type="predicted"/>
<evidence type="ECO:0000313" key="2">
    <source>
        <dbReference type="EMBL" id="VAX25067.1"/>
    </source>
</evidence>
<sequence length="120" mass="13206">MRLLIIFIFAAFVFTGPAYGEGKGVMEKAGETIDRGIENTKDFFSDSAITTRVKTRLLKDDYVSGFDIKISTKDGVCSVKGEVESEKLARRVMGITRSTKGVKSAKNHLVVVKRSRSAVK</sequence>
<dbReference type="PANTHER" id="PTHR34606:SF15">
    <property type="entry name" value="BON DOMAIN-CONTAINING PROTEIN"/>
    <property type="match status" value="1"/>
</dbReference>
<dbReference type="InterPro" id="IPR007055">
    <property type="entry name" value="BON_dom"/>
</dbReference>
<dbReference type="InterPro" id="IPR051686">
    <property type="entry name" value="Lipoprotein_DolP"/>
</dbReference>
<dbReference type="Gene3D" id="3.30.1340.30">
    <property type="match status" value="1"/>
</dbReference>
<dbReference type="AlphaFoldDB" id="A0A3B1D8R7"/>